<dbReference type="EC" id="6.2.1.-" evidence="3"/>
<dbReference type="GO" id="GO:0016877">
    <property type="term" value="F:ligase activity, forming carbon-sulfur bonds"/>
    <property type="evidence" value="ECO:0007669"/>
    <property type="project" value="UniProtKB-ARBA"/>
</dbReference>
<dbReference type="RefSeq" id="WP_245161383.1">
    <property type="nucleotide sequence ID" value="NZ_JAATJM010000001.1"/>
</dbReference>
<sequence length="530" mass="55419">MTGSDLSPMQDYALTVDRFLDHGAKWHGRARVITAGASGDTEIGYALLRDRANRLSGALLSLGLKPGDRVATLAWNTQHHVEVWYAAMGAGLVCHTLNPRLTTAHLAAMITEAGDRVLAVGASLGALAEALLAACPCLEQVILLDGDRPSADPGRLPAHELETLLSEAGAPTPWGQFDERSLAGLCFTSGTTGAPKGVAYTHRSNYLHTLRSLQADAMALTAADTILVAVPMFHANAWGLPFAAPAVGAGLVLPGRVTDGRSLMELVNRHGVTVAVGVPTVWLGLLDHLDAVGGDTPGLERIIIGGSSCPEALLTRMEARLGVTVQTSWGMTELSPLGAISPRSDKPGAARGAGRPPVGVDLLLTDAGGTPLAEQRNTLGHLKVRGQSAVQSYFGASESALDADGWFDTGDLAIIDDEGNLTLAGRSKDLIKSGGEWINPVEIEEIVGALPAVNLVAVIGRPDAKWGERPLMVVEPANGGDIDEGALKASLKGRVADWWIPDRIVRVEAMPLAATGKINKTQLRATYGGA</sequence>
<dbReference type="AlphaFoldDB" id="A0A7X5YGY4"/>
<dbReference type="Pfam" id="PF00501">
    <property type="entry name" value="AMP-binding"/>
    <property type="match status" value="1"/>
</dbReference>
<feature type="domain" description="AMP-binding enzyme C-terminal" evidence="2">
    <location>
        <begin position="442"/>
        <end position="517"/>
    </location>
</feature>
<evidence type="ECO:0000259" key="1">
    <source>
        <dbReference type="Pfam" id="PF00501"/>
    </source>
</evidence>
<proteinExistence type="predicted"/>
<evidence type="ECO:0000313" key="4">
    <source>
        <dbReference type="Proteomes" id="UP000587415"/>
    </source>
</evidence>
<dbReference type="InterPro" id="IPR050237">
    <property type="entry name" value="ATP-dep_AMP-bd_enzyme"/>
</dbReference>
<dbReference type="InterPro" id="IPR020845">
    <property type="entry name" value="AMP-binding_CS"/>
</dbReference>
<dbReference type="Proteomes" id="UP000587415">
    <property type="component" value="Unassembled WGS sequence"/>
</dbReference>
<dbReference type="InterPro" id="IPR000873">
    <property type="entry name" value="AMP-dep_synth/lig_dom"/>
</dbReference>
<dbReference type="InterPro" id="IPR042099">
    <property type="entry name" value="ANL_N_sf"/>
</dbReference>
<dbReference type="PANTHER" id="PTHR43767">
    <property type="entry name" value="LONG-CHAIN-FATTY-ACID--COA LIGASE"/>
    <property type="match status" value="1"/>
</dbReference>
<keyword evidence="4" id="KW-1185">Reference proteome</keyword>
<dbReference type="InterPro" id="IPR025110">
    <property type="entry name" value="AMP-bd_C"/>
</dbReference>
<dbReference type="Gene3D" id="3.30.300.30">
    <property type="match status" value="1"/>
</dbReference>
<organism evidence="3 4">
    <name type="scientific">Brevundimonas alba</name>
    <dbReference type="NCBI Taxonomy" id="74314"/>
    <lineage>
        <taxon>Bacteria</taxon>
        <taxon>Pseudomonadati</taxon>
        <taxon>Pseudomonadota</taxon>
        <taxon>Alphaproteobacteria</taxon>
        <taxon>Caulobacterales</taxon>
        <taxon>Caulobacteraceae</taxon>
        <taxon>Brevundimonas</taxon>
    </lineage>
</organism>
<dbReference type="PANTHER" id="PTHR43767:SF11">
    <property type="entry name" value="MEDIUM-CHAIN-FATTY-ACID--COA LIGASE"/>
    <property type="match status" value="1"/>
</dbReference>
<comment type="caution">
    <text evidence="3">The sequence shown here is derived from an EMBL/GenBank/DDBJ whole genome shotgun (WGS) entry which is preliminary data.</text>
</comment>
<gene>
    <name evidence="3" type="ORF">GGQ87_000064</name>
</gene>
<name>A0A7X5YGY4_9CAUL</name>
<evidence type="ECO:0000259" key="2">
    <source>
        <dbReference type="Pfam" id="PF13193"/>
    </source>
</evidence>
<reference evidence="3 4" key="1">
    <citation type="submission" date="2020-03" db="EMBL/GenBank/DDBJ databases">
        <title>Genomic Encyclopedia of Type Strains, Phase IV (KMG-IV): sequencing the most valuable type-strain genomes for metagenomic binning, comparative biology and taxonomic classification.</title>
        <authorList>
            <person name="Goeker M."/>
        </authorList>
    </citation>
    <scope>NUCLEOTIDE SEQUENCE [LARGE SCALE GENOMIC DNA]</scope>
    <source>
        <strain evidence="3 4">DSM 4736</strain>
    </source>
</reference>
<evidence type="ECO:0000313" key="3">
    <source>
        <dbReference type="EMBL" id="NJC39806.1"/>
    </source>
</evidence>
<dbReference type="EMBL" id="JAATJM010000001">
    <property type="protein sequence ID" value="NJC39806.1"/>
    <property type="molecule type" value="Genomic_DNA"/>
</dbReference>
<feature type="domain" description="AMP-dependent synthetase/ligase" evidence="1">
    <location>
        <begin position="29"/>
        <end position="394"/>
    </location>
</feature>
<dbReference type="Pfam" id="PF13193">
    <property type="entry name" value="AMP-binding_C"/>
    <property type="match status" value="1"/>
</dbReference>
<dbReference type="PROSITE" id="PS00455">
    <property type="entry name" value="AMP_BINDING"/>
    <property type="match status" value="1"/>
</dbReference>
<accession>A0A7X5YGY4</accession>
<keyword evidence="3" id="KW-0436">Ligase</keyword>
<dbReference type="Gene3D" id="3.40.50.12780">
    <property type="entry name" value="N-terminal domain of ligase-like"/>
    <property type="match status" value="1"/>
</dbReference>
<dbReference type="InterPro" id="IPR045851">
    <property type="entry name" value="AMP-bd_C_sf"/>
</dbReference>
<dbReference type="SUPFAM" id="SSF56801">
    <property type="entry name" value="Acetyl-CoA synthetase-like"/>
    <property type="match status" value="1"/>
</dbReference>
<protein>
    <submittedName>
        <fullName evidence="3">Fatty-acyl-CoA synthase</fullName>
        <ecNumber evidence="3">6.2.1.-</ecNumber>
    </submittedName>
</protein>